<gene>
    <name evidence="6" type="ORF">DES53_1224</name>
</gene>
<dbReference type="OrthoDB" id="9773102at2"/>
<dbReference type="Pfam" id="PF05157">
    <property type="entry name" value="MshEN"/>
    <property type="match status" value="1"/>
</dbReference>
<dbReference type="Gene3D" id="3.40.50.300">
    <property type="entry name" value="P-loop containing nucleotide triphosphate hydrolases"/>
    <property type="match status" value="1"/>
</dbReference>
<dbReference type="Gene3D" id="3.30.450.90">
    <property type="match status" value="1"/>
</dbReference>
<evidence type="ECO:0000256" key="3">
    <source>
        <dbReference type="ARBA" id="ARBA00022840"/>
    </source>
</evidence>
<dbReference type="SUPFAM" id="SSF160246">
    <property type="entry name" value="EspE N-terminal domain-like"/>
    <property type="match status" value="2"/>
</dbReference>
<dbReference type="Proteomes" id="UP000253426">
    <property type="component" value="Unassembled WGS sequence"/>
</dbReference>
<dbReference type="GO" id="GO:0005524">
    <property type="term" value="F:ATP binding"/>
    <property type="evidence" value="ECO:0007669"/>
    <property type="project" value="UniProtKB-KW"/>
</dbReference>
<accession>A0A366H249</accession>
<dbReference type="Pfam" id="PF00437">
    <property type="entry name" value="T2SSE"/>
    <property type="match status" value="1"/>
</dbReference>
<comment type="similarity">
    <text evidence="1">Belongs to the GSP E family.</text>
</comment>
<dbReference type="InterPro" id="IPR007831">
    <property type="entry name" value="T2SS_GspE_N"/>
</dbReference>
<sequence>MNALLAAATLAGSQDLDLVKAAAREASVSGQPVVDAVLEKASLGELEFLRALAHELHWPWQTELQPDMDEAAELKKECPPRLALRHRLLPLAFVSPPVTEAANGAPGEGEVKEAEQKEKTSKRSLVIACYDPFDLMARQAVARTVNVPVRWTLAPRDELLRALQSFYGVGADTFEDLMKSRDQDLDDAHLRDEANIIDESDAEASVLKFVNQIIREALAQRATDIHVEPLHDNLRIRYRIDGVLHETPVPENIKALQASVLARIKVMAKLDIAEKRLPQDGRINLKLEGQNIDVRVACIPSVEGESISLRLLGQEKFTLEKLGLTADYREKVESLLAKPNGIVLVTGPTGSGKSTTLYTFLSRLNSVQRRIVTIEDPVENKLPGVVQIAVKPEINLTFASGLRSILRGDPNVVMVGEIRDLETAEIAVRASLTGHLVFSTLHTNDAVGGITRLVEMGVEPFLVASSVRAFLAQRLVRSLCPHCRKPAHYSDEQLKSCGFHEGLGKTLFTASATGCQSCRGTGHYGRMAIYEIAMVTAALQDLISRKASANELTRQARRDGFISMREYGWRKVLDGSTTVEEVMRVTSEDFMD</sequence>
<dbReference type="InterPro" id="IPR037257">
    <property type="entry name" value="T2SS_E_N_sf"/>
</dbReference>
<dbReference type="GO" id="GO:0016887">
    <property type="term" value="F:ATP hydrolysis activity"/>
    <property type="evidence" value="ECO:0007669"/>
    <property type="project" value="TreeGrafter"/>
</dbReference>
<dbReference type="SUPFAM" id="SSF52540">
    <property type="entry name" value="P-loop containing nucleoside triphosphate hydrolases"/>
    <property type="match status" value="1"/>
</dbReference>
<comment type="caution">
    <text evidence="6">The sequence shown here is derived from an EMBL/GenBank/DDBJ whole genome shotgun (WGS) entry which is preliminary data.</text>
</comment>
<dbReference type="GO" id="GO:0005886">
    <property type="term" value="C:plasma membrane"/>
    <property type="evidence" value="ECO:0007669"/>
    <property type="project" value="TreeGrafter"/>
</dbReference>
<name>A0A366H249_9BACT</name>
<dbReference type="PANTHER" id="PTHR30258:SF2">
    <property type="entry name" value="COMG OPERON PROTEIN 1"/>
    <property type="match status" value="1"/>
</dbReference>
<evidence type="ECO:0000256" key="1">
    <source>
        <dbReference type="ARBA" id="ARBA00006611"/>
    </source>
</evidence>
<organism evidence="6 7">
    <name type="scientific">Roseimicrobium gellanilyticum</name>
    <dbReference type="NCBI Taxonomy" id="748857"/>
    <lineage>
        <taxon>Bacteria</taxon>
        <taxon>Pseudomonadati</taxon>
        <taxon>Verrucomicrobiota</taxon>
        <taxon>Verrucomicrobiia</taxon>
        <taxon>Verrucomicrobiales</taxon>
        <taxon>Verrucomicrobiaceae</taxon>
        <taxon>Roseimicrobium</taxon>
    </lineage>
</organism>
<dbReference type="PANTHER" id="PTHR30258">
    <property type="entry name" value="TYPE II SECRETION SYSTEM PROTEIN GSPE-RELATED"/>
    <property type="match status" value="1"/>
</dbReference>
<keyword evidence="2" id="KW-0547">Nucleotide-binding</keyword>
<dbReference type="Gene3D" id="3.30.300.160">
    <property type="entry name" value="Type II secretion system, protein E, N-terminal domain"/>
    <property type="match status" value="1"/>
</dbReference>
<dbReference type="FunFam" id="3.40.50.300:FF:000398">
    <property type="entry name" value="Type IV pilus assembly ATPase PilB"/>
    <property type="match status" value="1"/>
</dbReference>
<feature type="domain" description="Type II secretion system protein GspE N-terminal" evidence="5">
    <location>
        <begin position="121"/>
        <end position="169"/>
    </location>
</feature>
<protein>
    <submittedName>
        <fullName evidence="6">General secretion pathway protein E/type IV pilus assembly protein PilB</fullName>
    </submittedName>
</protein>
<dbReference type="InterPro" id="IPR001482">
    <property type="entry name" value="T2SS/T4SS_dom"/>
</dbReference>
<dbReference type="RefSeq" id="WP_113962333.1">
    <property type="nucleotide sequence ID" value="NZ_QNRR01000022.1"/>
</dbReference>
<dbReference type="AlphaFoldDB" id="A0A366H249"/>
<evidence type="ECO:0000313" key="7">
    <source>
        <dbReference type="Proteomes" id="UP000253426"/>
    </source>
</evidence>
<dbReference type="EMBL" id="QNRR01000022">
    <property type="protein sequence ID" value="RBP35337.1"/>
    <property type="molecule type" value="Genomic_DNA"/>
</dbReference>
<keyword evidence="3" id="KW-0067">ATP-binding</keyword>
<keyword evidence="7" id="KW-1185">Reference proteome</keyword>
<evidence type="ECO:0000259" key="5">
    <source>
        <dbReference type="Pfam" id="PF05157"/>
    </source>
</evidence>
<reference evidence="6 7" key="1">
    <citation type="submission" date="2018-06" db="EMBL/GenBank/DDBJ databases">
        <title>Genomic Encyclopedia of Type Strains, Phase IV (KMG-IV): sequencing the most valuable type-strain genomes for metagenomic binning, comparative biology and taxonomic classification.</title>
        <authorList>
            <person name="Goeker M."/>
        </authorList>
    </citation>
    <scope>NUCLEOTIDE SEQUENCE [LARGE SCALE GENOMIC DNA]</scope>
    <source>
        <strain evidence="6 7">DSM 25532</strain>
    </source>
</reference>
<dbReference type="CDD" id="cd01129">
    <property type="entry name" value="PulE-GspE-like"/>
    <property type="match status" value="1"/>
</dbReference>
<dbReference type="InterPro" id="IPR027417">
    <property type="entry name" value="P-loop_NTPase"/>
</dbReference>
<evidence type="ECO:0000256" key="2">
    <source>
        <dbReference type="ARBA" id="ARBA00022741"/>
    </source>
</evidence>
<proteinExistence type="inferred from homology"/>
<feature type="domain" description="Bacterial type II secretion system protein E" evidence="4">
    <location>
        <begin position="201"/>
        <end position="584"/>
    </location>
</feature>
<evidence type="ECO:0000313" key="6">
    <source>
        <dbReference type="EMBL" id="RBP35337.1"/>
    </source>
</evidence>
<evidence type="ECO:0000259" key="4">
    <source>
        <dbReference type="Pfam" id="PF00437"/>
    </source>
</evidence>